<dbReference type="Gene3D" id="3.30.70.1230">
    <property type="entry name" value="Nucleotide cyclase"/>
    <property type="match status" value="1"/>
</dbReference>
<organism evidence="17 18">
    <name type="scientific">Zophobas morio</name>
    <dbReference type="NCBI Taxonomy" id="2755281"/>
    <lineage>
        <taxon>Eukaryota</taxon>
        <taxon>Metazoa</taxon>
        <taxon>Ecdysozoa</taxon>
        <taxon>Arthropoda</taxon>
        <taxon>Hexapoda</taxon>
        <taxon>Insecta</taxon>
        <taxon>Pterygota</taxon>
        <taxon>Neoptera</taxon>
        <taxon>Endopterygota</taxon>
        <taxon>Coleoptera</taxon>
        <taxon>Polyphaga</taxon>
        <taxon>Cucujiformia</taxon>
        <taxon>Tenebrionidae</taxon>
        <taxon>Zophobas</taxon>
    </lineage>
</organism>
<evidence type="ECO:0000256" key="4">
    <source>
        <dbReference type="ARBA" id="ARBA00012201"/>
    </source>
</evidence>
<keyword evidence="6" id="KW-0479">Metal-binding</keyword>
<dbReference type="PANTHER" id="PTHR45627:SF1">
    <property type="entry name" value="ADENYLATE CYCLASE TYPE 8"/>
    <property type="match status" value="1"/>
</dbReference>
<evidence type="ECO:0000256" key="10">
    <source>
        <dbReference type="ARBA" id="ARBA00022989"/>
    </source>
</evidence>
<sequence>MGPIVDGVCEGFGEEYFRSEGSSVETTFDQFFLIDASVVSRTVELAVALSTASTLLTIVVLLVVAEKYKTFPLWTQVLSRSLNHTKKRRTSVFVGIIMTMAATSTYVYSVQEDGQQYITFSWTIYILTIVTALWVNYLVKFCLTAILVLLFTTTIILKPVCQNKRTCFPSFTHEPAVVVKTYTHLISLLIIVITISTYYARLVEVTSRLYFLWQQKAEEELKGINAARETNMQLLTNVLPDYVAKHFLNREYKNEELYSQYRENIGVLFASIPNFAKFYSEERGLECIRLLNEIIADFDEILDEEDYSCIEKIKTISATATYMAVSGLQPPVKNPLQNSDHLGVLVAFGVAIRQKLAEINKDSFNSFVMRIGVSHGPLVCGVIGAKKPIFDVWGDTVNEASRMDSTGVIGHIQVPKHTGVILAQQGFDVRERGLIKVKGKGLMETCLVVGKKLKKVRSCQRNFSKSKSLGEVVHAIARNRKKLVARSYKY</sequence>
<dbReference type="GO" id="GO:0035556">
    <property type="term" value="P:intracellular signal transduction"/>
    <property type="evidence" value="ECO:0007669"/>
    <property type="project" value="InterPro"/>
</dbReference>
<evidence type="ECO:0000256" key="15">
    <source>
        <dbReference type="SAM" id="Phobius"/>
    </source>
</evidence>
<reference evidence="17" key="1">
    <citation type="journal article" date="2023" name="G3 (Bethesda)">
        <title>Whole genome assemblies of Zophobas morio and Tenebrio molitor.</title>
        <authorList>
            <person name="Kaur S."/>
            <person name="Stinson S.A."/>
            <person name="diCenzo G.C."/>
        </authorList>
    </citation>
    <scope>NUCLEOTIDE SEQUENCE</scope>
    <source>
        <strain evidence="17">QUZm001</strain>
    </source>
</reference>
<evidence type="ECO:0000256" key="3">
    <source>
        <dbReference type="ARBA" id="ARBA00004141"/>
    </source>
</evidence>
<evidence type="ECO:0000256" key="7">
    <source>
        <dbReference type="ARBA" id="ARBA00022741"/>
    </source>
</evidence>
<feature type="transmembrane region" description="Helical" evidence="15">
    <location>
        <begin position="45"/>
        <end position="65"/>
    </location>
</feature>
<protein>
    <recommendedName>
        <fullName evidence="4">adenylate cyclase</fullName>
        <ecNumber evidence="4">4.6.1.1</ecNumber>
    </recommendedName>
</protein>
<name>A0AA38ICS4_9CUCU</name>
<keyword evidence="13 14" id="KW-0456">Lyase</keyword>
<keyword evidence="18" id="KW-1185">Reference proteome</keyword>
<evidence type="ECO:0000256" key="9">
    <source>
        <dbReference type="ARBA" id="ARBA00022842"/>
    </source>
</evidence>
<dbReference type="Pfam" id="PF00211">
    <property type="entry name" value="Guanylate_cyc"/>
    <property type="match status" value="1"/>
</dbReference>
<evidence type="ECO:0000313" key="17">
    <source>
        <dbReference type="EMBL" id="KAJ3653620.1"/>
    </source>
</evidence>
<dbReference type="AlphaFoldDB" id="A0AA38ICS4"/>
<feature type="transmembrane region" description="Helical" evidence="15">
    <location>
        <begin position="90"/>
        <end position="108"/>
    </location>
</feature>
<comment type="subcellular location">
    <subcellularLocation>
        <location evidence="3">Membrane</location>
        <topology evidence="3">Multi-pass membrane protein</topology>
    </subcellularLocation>
</comment>
<dbReference type="InterPro" id="IPR018297">
    <property type="entry name" value="A/G_cyclase_CS"/>
</dbReference>
<dbReference type="EC" id="4.6.1.1" evidence="4"/>
<evidence type="ECO:0000256" key="8">
    <source>
        <dbReference type="ARBA" id="ARBA00022840"/>
    </source>
</evidence>
<keyword evidence="8" id="KW-0067">ATP-binding</keyword>
<evidence type="ECO:0000256" key="6">
    <source>
        <dbReference type="ARBA" id="ARBA00022723"/>
    </source>
</evidence>
<keyword evidence="9" id="KW-0460">Magnesium</keyword>
<dbReference type="GO" id="GO:0007189">
    <property type="term" value="P:adenylate cyclase-activating G protein-coupled receptor signaling pathway"/>
    <property type="evidence" value="ECO:0007669"/>
    <property type="project" value="TreeGrafter"/>
</dbReference>
<dbReference type="GO" id="GO:0046872">
    <property type="term" value="F:metal ion binding"/>
    <property type="evidence" value="ECO:0007669"/>
    <property type="project" value="UniProtKB-KW"/>
</dbReference>
<keyword evidence="11" id="KW-0115">cAMP biosynthesis</keyword>
<dbReference type="SMART" id="SM00044">
    <property type="entry name" value="CYCc"/>
    <property type="match status" value="1"/>
</dbReference>
<evidence type="ECO:0000256" key="13">
    <source>
        <dbReference type="ARBA" id="ARBA00023239"/>
    </source>
</evidence>
<evidence type="ECO:0000256" key="14">
    <source>
        <dbReference type="RuleBase" id="RU000405"/>
    </source>
</evidence>
<dbReference type="GO" id="GO:0006171">
    <property type="term" value="P:cAMP biosynthetic process"/>
    <property type="evidence" value="ECO:0007669"/>
    <property type="project" value="UniProtKB-KW"/>
</dbReference>
<keyword evidence="12 15" id="KW-0472">Membrane</keyword>
<evidence type="ECO:0000256" key="1">
    <source>
        <dbReference type="ARBA" id="ARBA00001593"/>
    </source>
</evidence>
<dbReference type="GO" id="GO:0005886">
    <property type="term" value="C:plasma membrane"/>
    <property type="evidence" value="ECO:0007669"/>
    <property type="project" value="TreeGrafter"/>
</dbReference>
<feature type="transmembrane region" description="Helical" evidence="15">
    <location>
        <begin position="141"/>
        <end position="161"/>
    </location>
</feature>
<dbReference type="SUPFAM" id="SSF55073">
    <property type="entry name" value="Nucleotide cyclase"/>
    <property type="match status" value="1"/>
</dbReference>
<evidence type="ECO:0000313" key="18">
    <source>
        <dbReference type="Proteomes" id="UP001168821"/>
    </source>
</evidence>
<accession>A0AA38ICS4</accession>
<feature type="domain" description="Guanylate cyclase" evidence="16">
    <location>
        <begin position="266"/>
        <end position="404"/>
    </location>
</feature>
<evidence type="ECO:0000256" key="5">
    <source>
        <dbReference type="ARBA" id="ARBA00022692"/>
    </source>
</evidence>
<evidence type="ECO:0000256" key="2">
    <source>
        <dbReference type="ARBA" id="ARBA00001946"/>
    </source>
</evidence>
<comment type="catalytic activity">
    <reaction evidence="1">
        <text>ATP = 3',5'-cyclic AMP + diphosphate</text>
        <dbReference type="Rhea" id="RHEA:15389"/>
        <dbReference type="ChEBI" id="CHEBI:30616"/>
        <dbReference type="ChEBI" id="CHEBI:33019"/>
        <dbReference type="ChEBI" id="CHEBI:58165"/>
        <dbReference type="EC" id="4.6.1.1"/>
    </reaction>
</comment>
<evidence type="ECO:0000259" key="16">
    <source>
        <dbReference type="PROSITE" id="PS50125"/>
    </source>
</evidence>
<evidence type="ECO:0000256" key="12">
    <source>
        <dbReference type="ARBA" id="ARBA00023136"/>
    </source>
</evidence>
<dbReference type="InterPro" id="IPR029787">
    <property type="entry name" value="Nucleotide_cyclase"/>
</dbReference>
<keyword evidence="10 15" id="KW-1133">Transmembrane helix</keyword>
<feature type="transmembrane region" description="Helical" evidence="15">
    <location>
        <begin position="181"/>
        <end position="200"/>
    </location>
</feature>
<proteinExistence type="inferred from homology"/>
<dbReference type="EMBL" id="JALNTZ010000004">
    <property type="protein sequence ID" value="KAJ3653620.1"/>
    <property type="molecule type" value="Genomic_DNA"/>
</dbReference>
<comment type="cofactor">
    <cofactor evidence="2">
        <name>Mg(2+)</name>
        <dbReference type="ChEBI" id="CHEBI:18420"/>
    </cofactor>
</comment>
<dbReference type="PROSITE" id="PS00452">
    <property type="entry name" value="GUANYLATE_CYCLASE_1"/>
    <property type="match status" value="1"/>
</dbReference>
<dbReference type="PANTHER" id="PTHR45627">
    <property type="entry name" value="ADENYLATE CYCLASE TYPE 1"/>
    <property type="match status" value="1"/>
</dbReference>
<dbReference type="InterPro" id="IPR001054">
    <property type="entry name" value="A/G_cyclase"/>
</dbReference>
<keyword evidence="5 15" id="KW-0812">Transmembrane</keyword>
<dbReference type="PROSITE" id="PS50125">
    <property type="entry name" value="GUANYLATE_CYCLASE_2"/>
    <property type="match status" value="1"/>
</dbReference>
<comment type="similarity">
    <text evidence="14">Belongs to the adenylyl cyclase class-4/guanylyl cyclase family.</text>
</comment>
<gene>
    <name evidence="17" type="ORF">Zmor_012860</name>
</gene>
<dbReference type="GO" id="GO:0005524">
    <property type="term" value="F:ATP binding"/>
    <property type="evidence" value="ECO:0007669"/>
    <property type="project" value="UniProtKB-KW"/>
</dbReference>
<dbReference type="CDD" id="cd07302">
    <property type="entry name" value="CHD"/>
    <property type="match status" value="1"/>
</dbReference>
<comment type="caution">
    <text evidence="17">The sequence shown here is derived from an EMBL/GenBank/DDBJ whole genome shotgun (WGS) entry which is preliminary data.</text>
</comment>
<dbReference type="Proteomes" id="UP001168821">
    <property type="component" value="Unassembled WGS sequence"/>
</dbReference>
<dbReference type="FunFam" id="3.30.70.1230:FF:000008">
    <property type="entry name" value="Adenylate cyclase type 9"/>
    <property type="match status" value="1"/>
</dbReference>
<dbReference type="GO" id="GO:0004016">
    <property type="term" value="F:adenylate cyclase activity"/>
    <property type="evidence" value="ECO:0007669"/>
    <property type="project" value="UniProtKB-EC"/>
</dbReference>
<evidence type="ECO:0000256" key="11">
    <source>
        <dbReference type="ARBA" id="ARBA00022998"/>
    </source>
</evidence>
<keyword evidence="7" id="KW-0547">Nucleotide-binding</keyword>